<name>A0A1X0IIA4_9MYCO</name>
<dbReference type="AlphaFoldDB" id="A0A1X0IIA4"/>
<evidence type="ECO:0000256" key="2">
    <source>
        <dbReference type="SAM" id="MobiDB-lite"/>
    </source>
</evidence>
<dbReference type="OrthoDB" id="9520547at2"/>
<evidence type="ECO:0000313" key="4">
    <source>
        <dbReference type="Proteomes" id="UP000192434"/>
    </source>
</evidence>
<keyword evidence="1" id="KW-0175">Coiled coil</keyword>
<feature type="region of interest" description="Disordered" evidence="2">
    <location>
        <begin position="88"/>
        <end position="112"/>
    </location>
</feature>
<dbReference type="EMBL" id="MVII01000063">
    <property type="protein sequence ID" value="ORB47338.1"/>
    <property type="molecule type" value="Genomic_DNA"/>
</dbReference>
<accession>A0A1X0IIA4</accession>
<sequence length="112" mass="12478">MLIKLPDFDDDLAERLKSRTGQNTGSKAVLRAAEEYLPLLLKLEHRDRQIAELEERLRVASQVIEGARSAAALLLEKTAQGDLLAAPASSKPRMTGEEMLNELRRSAGLRQR</sequence>
<reference evidence="3 4" key="1">
    <citation type="submission" date="2016-12" db="EMBL/GenBank/DDBJ databases">
        <title>The new phylogeny of genus Mycobacterium.</title>
        <authorList>
            <person name="Tortoli E."/>
            <person name="Trovato A."/>
            <person name="Cirillo D.M."/>
        </authorList>
    </citation>
    <scope>NUCLEOTIDE SEQUENCE [LARGE SCALE GENOMIC DNA]</scope>
    <source>
        <strain evidence="3 4">CCUG 66554</strain>
    </source>
</reference>
<feature type="coiled-coil region" evidence="1">
    <location>
        <begin position="43"/>
        <end position="70"/>
    </location>
</feature>
<comment type="caution">
    <text evidence="3">The sequence shown here is derived from an EMBL/GenBank/DDBJ whole genome shotgun (WGS) entry which is preliminary data.</text>
</comment>
<evidence type="ECO:0000256" key="1">
    <source>
        <dbReference type="SAM" id="Coils"/>
    </source>
</evidence>
<dbReference type="RefSeq" id="WP_003159143.1">
    <property type="nucleotide sequence ID" value="NZ_MVII01000063.1"/>
</dbReference>
<gene>
    <name evidence="3" type="ORF">BST43_26105</name>
</gene>
<organism evidence="3 4">
    <name type="scientific">Mycobacteroides saopaulense</name>
    <dbReference type="NCBI Taxonomy" id="1578165"/>
    <lineage>
        <taxon>Bacteria</taxon>
        <taxon>Bacillati</taxon>
        <taxon>Actinomycetota</taxon>
        <taxon>Actinomycetes</taxon>
        <taxon>Mycobacteriales</taxon>
        <taxon>Mycobacteriaceae</taxon>
        <taxon>Mycobacteroides</taxon>
    </lineage>
</organism>
<dbReference type="Proteomes" id="UP000192434">
    <property type="component" value="Unassembled WGS sequence"/>
</dbReference>
<proteinExistence type="predicted"/>
<protein>
    <submittedName>
        <fullName evidence="3">Uncharacterized protein</fullName>
    </submittedName>
</protein>
<evidence type="ECO:0000313" key="3">
    <source>
        <dbReference type="EMBL" id="ORB47338.1"/>
    </source>
</evidence>